<protein>
    <submittedName>
        <fullName evidence="12">2,4-dienoyl-CoA reductase, putative</fullName>
    </submittedName>
</protein>
<proteinExistence type="inferred from homology"/>
<comment type="similarity">
    <text evidence="3">In the N-terminal section; belongs to the NADH:flavin oxidoreductase/NADH oxidase family.</text>
</comment>
<dbReference type="GO" id="GO:0005737">
    <property type="term" value="C:cytoplasm"/>
    <property type="evidence" value="ECO:0007669"/>
    <property type="project" value="UniProtKB-ARBA"/>
</dbReference>
<keyword evidence="5" id="KW-0288">FMN</keyword>
<evidence type="ECO:0000256" key="5">
    <source>
        <dbReference type="ARBA" id="ARBA00022643"/>
    </source>
</evidence>
<dbReference type="Pfam" id="PF00724">
    <property type="entry name" value="Oxidored_FMN"/>
    <property type="match status" value="1"/>
</dbReference>
<feature type="domain" description="NADH:flavin oxidoreductase/NADH oxidase N-terminal" evidence="10">
    <location>
        <begin position="1"/>
        <end position="337"/>
    </location>
</feature>
<dbReference type="Gene3D" id="3.20.20.70">
    <property type="entry name" value="Aldolase class I"/>
    <property type="match status" value="1"/>
</dbReference>
<dbReference type="VEuPathDB" id="TriTrypDB:BSAL_12425"/>
<dbReference type="SUPFAM" id="SSF51971">
    <property type="entry name" value="Nucleotide-binding domain"/>
    <property type="match status" value="1"/>
</dbReference>
<sequence length="708" mass="77690">MFTPIRVGKFLIPNRFMMSPLYLNIESDVKRDSPAFFESMSQFYGERAANSASLVVVGGVAPSNMGRWNSKALSLTSSRNDGLRLVSSAIRKQEGVSLLQAFHGGRSSFKRFRLAASSETTKVHPFREFPPVKIPSMFMDTIVGEYERFAMLAEDLGFDGIELSFSDGGLIHNFLSSATNTRDDQFGGCLENRMELALRVLANVRNSLKKPNDFLISVRLCMHDLKSNGNSMSDNCTIAEYLCGSGAVDLLTSSVGMHDSPVQTLSSTVPQGTFAKCTQKVRNHLRAKGITTPVAASHRIHSSAVAKKLLDEDFCDMIGIGRPLLADSQFIRKIELGVDGDIIPCIGCNHCVNKLYKLERVACAVNPLSGFTEDKWRNAPPAKYQKNVAVVGGGAAGIVCALTLAQRGHNVVLYERSNEIGGQMNLAKVVPGKGDYFALLKYWTYKLRDSTVKVRLNTEFSEREVTSGHQAINAVVLCCGSIMRPIKSNYIPGASECNIIVPFWKILDGSVVAGRRVVILGNGAIAFDVASYLLHDQRVSRSDQAYCVEWGVNLEAGTLDCHAQTDATKNNRDVIILNKTEKDADLSKGKGWSQKLWLKNHRATVLQSAMVEKIHPDGVTVSIILPDNRIFFIPADTIVWANGMLPNISTGTWIYEWVKDGAESRGQITHDFGIYAAGTCRDAYSGDGHGEQDLLQVVHEAFEIGCKI</sequence>
<dbReference type="InterPro" id="IPR036188">
    <property type="entry name" value="FAD/NAD-bd_sf"/>
</dbReference>
<dbReference type="PANTHER" id="PTHR42917:SF2">
    <property type="entry name" value="2,4-DIENOYL-COA REDUCTASE [(2E)-ENOYL-COA-PRODUCING]"/>
    <property type="match status" value="1"/>
</dbReference>
<dbReference type="AlphaFoldDB" id="A0A0S4JCH5"/>
<dbReference type="GO" id="GO:0016491">
    <property type="term" value="F:oxidoreductase activity"/>
    <property type="evidence" value="ECO:0007669"/>
    <property type="project" value="UniProtKB-KW"/>
</dbReference>
<dbReference type="GO" id="GO:0046872">
    <property type="term" value="F:metal ion binding"/>
    <property type="evidence" value="ECO:0007669"/>
    <property type="project" value="UniProtKB-KW"/>
</dbReference>
<keyword evidence="4" id="KW-0285">Flavoprotein</keyword>
<keyword evidence="13" id="KW-1185">Reference proteome</keyword>
<dbReference type="InterPro" id="IPR051793">
    <property type="entry name" value="NADH:flavin_oxidoreductase"/>
</dbReference>
<dbReference type="Gene3D" id="3.50.50.60">
    <property type="entry name" value="FAD/NAD(P)-binding domain"/>
    <property type="match status" value="1"/>
</dbReference>
<feature type="domain" description="FAD/NAD(P)-binding" evidence="11">
    <location>
        <begin position="387"/>
        <end position="702"/>
    </location>
</feature>
<dbReference type="SUPFAM" id="SSF51395">
    <property type="entry name" value="FMN-linked oxidoreductases"/>
    <property type="match status" value="1"/>
</dbReference>
<name>A0A0S4JCH5_BODSA</name>
<keyword evidence="8" id="KW-0408">Iron</keyword>
<dbReference type="GO" id="GO:0010181">
    <property type="term" value="F:FMN binding"/>
    <property type="evidence" value="ECO:0007669"/>
    <property type="project" value="InterPro"/>
</dbReference>
<comment type="cofactor">
    <cofactor evidence="2">
        <name>[4Fe-4S] cluster</name>
        <dbReference type="ChEBI" id="CHEBI:49883"/>
    </cofactor>
</comment>
<dbReference type="EMBL" id="CYKH01001595">
    <property type="protein sequence ID" value="CUG87865.1"/>
    <property type="molecule type" value="Genomic_DNA"/>
</dbReference>
<dbReference type="Proteomes" id="UP000051952">
    <property type="component" value="Unassembled WGS sequence"/>
</dbReference>
<comment type="cofactor">
    <cofactor evidence="1">
        <name>FMN</name>
        <dbReference type="ChEBI" id="CHEBI:58210"/>
    </cofactor>
</comment>
<dbReference type="Gene3D" id="3.40.50.720">
    <property type="entry name" value="NAD(P)-binding Rossmann-like Domain"/>
    <property type="match status" value="1"/>
</dbReference>
<dbReference type="PANTHER" id="PTHR42917">
    <property type="entry name" value="2,4-DIENOYL-COA REDUCTASE"/>
    <property type="match status" value="1"/>
</dbReference>
<evidence type="ECO:0000313" key="12">
    <source>
        <dbReference type="EMBL" id="CUG87865.1"/>
    </source>
</evidence>
<evidence type="ECO:0000256" key="3">
    <source>
        <dbReference type="ARBA" id="ARBA00011048"/>
    </source>
</evidence>
<evidence type="ECO:0000256" key="2">
    <source>
        <dbReference type="ARBA" id="ARBA00001966"/>
    </source>
</evidence>
<dbReference type="Pfam" id="PF07992">
    <property type="entry name" value="Pyr_redox_2"/>
    <property type="match status" value="1"/>
</dbReference>
<dbReference type="GO" id="GO:0051536">
    <property type="term" value="F:iron-sulfur cluster binding"/>
    <property type="evidence" value="ECO:0007669"/>
    <property type="project" value="UniProtKB-KW"/>
</dbReference>
<reference evidence="13" key="1">
    <citation type="submission" date="2015-09" db="EMBL/GenBank/DDBJ databases">
        <authorList>
            <consortium name="Pathogen Informatics"/>
        </authorList>
    </citation>
    <scope>NUCLEOTIDE SEQUENCE [LARGE SCALE GENOMIC DNA]</scope>
    <source>
        <strain evidence="13">Lake Konstanz</strain>
    </source>
</reference>
<evidence type="ECO:0000259" key="11">
    <source>
        <dbReference type="Pfam" id="PF07992"/>
    </source>
</evidence>
<gene>
    <name evidence="12" type="ORF">BSAL_12425</name>
</gene>
<evidence type="ECO:0000256" key="6">
    <source>
        <dbReference type="ARBA" id="ARBA00022723"/>
    </source>
</evidence>
<evidence type="ECO:0000256" key="7">
    <source>
        <dbReference type="ARBA" id="ARBA00023002"/>
    </source>
</evidence>
<dbReference type="OMA" id="GTWIYEW"/>
<evidence type="ECO:0000256" key="4">
    <source>
        <dbReference type="ARBA" id="ARBA00022630"/>
    </source>
</evidence>
<keyword evidence="7" id="KW-0560">Oxidoreductase</keyword>
<evidence type="ECO:0000256" key="9">
    <source>
        <dbReference type="ARBA" id="ARBA00023014"/>
    </source>
</evidence>
<evidence type="ECO:0000259" key="10">
    <source>
        <dbReference type="Pfam" id="PF00724"/>
    </source>
</evidence>
<accession>A0A0S4JCH5</accession>
<dbReference type="PRINTS" id="PR00419">
    <property type="entry name" value="ADXRDTASE"/>
</dbReference>
<keyword evidence="9" id="KW-0411">Iron-sulfur</keyword>
<evidence type="ECO:0000256" key="1">
    <source>
        <dbReference type="ARBA" id="ARBA00001917"/>
    </source>
</evidence>
<evidence type="ECO:0000313" key="13">
    <source>
        <dbReference type="Proteomes" id="UP000051952"/>
    </source>
</evidence>
<dbReference type="InterPro" id="IPR001155">
    <property type="entry name" value="OxRdtase_FMN_N"/>
</dbReference>
<keyword evidence="6" id="KW-0479">Metal-binding</keyword>
<dbReference type="InterPro" id="IPR013785">
    <property type="entry name" value="Aldolase_TIM"/>
</dbReference>
<organism evidence="12 13">
    <name type="scientific">Bodo saltans</name>
    <name type="common">Flagellated protozoan</name>
    <dbReference type="NCBI Taxonomy" id="75058"/>
    <lineage>
        <taxon>Eukaryota</taxon>
        <taxon>Discoba</taxon>
        <taxon>Euglenozoa</taxon>
        <taxon>Kinetoplastea</taxon>
        <taxon>Metakinetoplastina</taxon>
        <taxon>Eubodonida</taxon>
        <taxon>Bodonidae</taxon>
        <taxon>Bodo</taxon>
    </lineage>
</organism>
<evidence type="ECO:0000256" key="8">
    <source>
        <dbReference type="ARBA" id="ARBA00023004"/>
    </source>
</evidence>
<dbReference type="OrthoDB" id="276546at2759"/>
<dbReference type="InterPro" id="IPR023753">
    <property type="entry name" value="FAD/NAD-binding_dom"/>
</dbReference>